<dbReference type="InterPro" id="IPR023430">
    <property type="entry name" value="Pept_HybD-like_dom_sf"/>
</dbReference>
<evidence type="ECO:0000256" key="3">
    <source>
        <dbReference type="ARBA" id="ARBA00022750"/>
    </source>
</evidence>
<evidence type="ECO:0000256" key="1">
    <source>
        <dbReference type="ARBA" id="ARBA00006814"/>
    </source>
</evidence>
<dbReference type="Gene3D" id="3.40.50.1450">
    <property type="entry name" value="HybD-like"/>
    <property type="match status" value="1"/>
</dbReference>
<comment type="similarity">
    <text evidence="1">Belongs to the peptidase A31 family.</text>
</comment>
<dbReference type="EMBL" id="JADMLG010000028">
    <property type="protein sequence ID" value="MBH0781746.1"/>
    <property type="molecule type" value="Genomic_DNA"/>
</dbReference>
<dbReference type="CDD" id="cd00518">
    <property type="entry name" value="H2MP"/>
    <property type="match status" value="1"/>
</dbReference>
<dbReference type="SUPFAM" id="SSF53163">
    <property type="entry name" value="HybD-like"/>
    <property type="match status" value="1"/>
</dbReference>
<dbReference type="Proteomes" id="UP000655751">
    <property type="component" value="Unassembled WGS sequence"/>
</dbReference>
<keyword evidence="4" id="KW-0378">Hydrolase</keyword>
<dbReference type="PANTHER" id="PTHR30302:SF1">
    <property type="entry name" value="HYDROGENASE 2 MATURATION PROTEASE"/>
    <property type="match status" value="1"/>
</dbReference>
<dbReference type="GO" id="GO:0016485">
    <property type="term" value="P:protein processing"/>
    <property type="evidence" value="ECO:0007669"/>
    <property type="project" value="TreeGrafter"/>
</dbReference>
<name>A0A931N7L3_9NOCA</name>
<dbReference type="AlphaFoldDB" id="A0A931N7L3"/>
<dbReference type="GO" id="GO:0008047">
    <property type="term" value="F:enzyme activator activity"/>
    <property type="evidence" value="ECO:0007669"/>
    <property type="project" value="InterPro"/>
</dbReference>
<comment type="caution">
    <text evidence="5">The sequence shown here is derived from an EMBL/GenBank/DDBJ whole genome shotgun (WGS) entry which is preliminary data.</text>
</comment>
<keyword evidence="3" id="KW-0064">Aspartyl protease</keyword>
<organism evidence="5 6">
    <name type="scientific">Nocardia bovistercoris</name>
    <dbReference type="NCBI Taxonomy" id="2785916"/>
    <lineage>
        <taxon>Bacteria</taxon>
        <taxon>Bacillati</taxon>
        <taxon>Actinomycetota</taxon>
        <taxon>Actinomycetes</taxon>
        <taxon>Mycobacteriales</taxon>
        <taxon>Nocardiaceae</taxon>
        <taxon>Nocardia</taxon>
    </lineage>
</organism>
<reference evidence="5" key="1">
    <citation type="submission" date="2020-11" db="EMBL/GenBank/DDBJ databases">
        <title>Nocardia NEAU-351.nov., a novel actinomycete isolated from the cow dung.</title>
        <authorList>
            <person name="Zhang X."/>
        </authorList>
    </citation>
    <scope>NUCLEOTIDE SEQUENCE</scope>
    <source>
        <strain evidence="5">NEAU-351</strain>
    </source>
</reference>
<dbReference type="NCBIfam" id="TIGR00072">
    <property type="entry name" value="hydrog_prot"/>
    <property type="match status" value="1"/>
</dbReference>
<evidence type="ECO:0000256" key="2">
    <source>
        <dbReference type="ARBA" id="ARBA00022670"/>
    </source>
</evidence>
<dbReference type="InterPro" id="IPR000671">
    <property type="entry name" value="Peptidase_A31"/>
</dbReference>
<evidence type="ECO:0000313" key="6">
    <source>
        <dbReference type="Proteomes" id="UP000655751"/>
    </source>
</evidence>
<dbReference type="GO" id="GO:0004190">
    <property type="term" value="F:aspartic-type endopeptidase activity"/>
    <property type="evidence" value="ECO:0007669"/>
    <property type="project" value="UniProtKB-KW"/>
</dbReference>
<dbReference type="PANTHER" id="PTHR30302">
    <property type="entry name" value="HYDROGENASE 1 MATURATION PROTEASE"/>
    <property type="match status" value="1"/>
</dbReference>
<sequence length="158" mass="16419">MIGARIVVIGVGNEFRRDDGVGPVVAARVAELAAPEVRVSRCDGEPTALLDMWSGTDAAVLIDAVVCAPSSPGRVWRTQAGGLPGRGHTGNSHAIGIAEAVSLGRVLGRLPRDLVVVAVEAERLDYGVGLSEPVSRAIPEAIDTVLAELVRLGRPSTR</sequence>
<evidence type="ECO:0000256" key="4">
    <source>
        <dbReference type="ARBA" id="ARBA00022801"/>
    </source>
</evidence>
<gene>
    <name evidence="5" type="ORF">IT779_36275</name>
</gene>
<keyword evidence="6" id="KW-1185">Reference proteome</keyword>
<keyword evidence="2 5" id="KW-0645">Protease</keyword>
<accession>A0A931N7L3</accession>
<dbReference type="RefSeq" id="WP_196154027.1">
    <property type="nucleotide sequence ID" value="NZ_JADMLG010000028.1"/>
</dbReference>
<evidence type="ECO:0000313" key="5">
    <source>
        <dbReference type="EMBL" id="MBH0781746.1"/>
    </source>
</evidence>
<proteinExistence type="inferred from homology"/>
<protein>
    <submittedName>
        <fullName evidence="5">Hydrogenase maturation protease</fullName>
    </submittedName>
</protein>
<dbReference type="Pfam" id="PF01750">
    <property type="entry name" value="HycI"/>
    <property type="match status" value="1"/>
</dbReference>